<evidence type="ECO:0000256" key="2">
    <source>
        <dbReference type="PROSITE-ProRule" id="PRU00285"/>
    </source>
</evidence>
<dbReference type="PROSITE" id="PS01031">
    <property type="entry name" value="SHSP"/>
    <property type="match status" value="1"/>
</dbReference>
<name>F9UGH8_9GAMM</name>
<dbReference type="eggNOG" id="COG0071">
    <property type="taxonomic scope" value="Bacteria"/>
</dbReference>
<dbReference type="PANTHER" id="PTHR46733">
    <property type="entry name" value="26.5 KDA HEAT SHOCK PROTEIN, MITOCHONDRIAL"/>
    <property type="match status" value="1"/>
</dbReference>
<dbReference type="RefSeq" id="WP_007194903.1">
    <property type="nucleotide sequence ID" value="NZ_AFWV01000015.1"/>
</dbReference>
<evidence type="ECO:0000313" key="6">
    <source>
        <dbReference type="Proteomes" id="UP000005459"/>
    </source>
</evidence>
<dbReference type="SUPFAM" id="SSF49764">
    <property type="entry name" value="HSP20-like chaperones"/>
    <property type="match status" value="1"/>
</dbReference>
<evidence type="ECO:0000256" key="1">
    <source>
        <dbReference type="ARBA" id="ARBA00023016"/>
    </source>
</evidence>
<organism evidence="5 6">
    <name type="scientific">Thiocapsa marina 5811</name>
    <dbReference type="NCBI Taxonomy" id="768671"/>
    <lineage>
        <taxon>Bacteria</taxon>
        <taxon>Pseudomonadati</taxon>
        <taxon>Pseudomonadota</taxon>
        <taxon>Gammaproteobacteria</taxon>
        <taxon>Chromatiales</taxon>
        <taxon>Chromatiaceae</taxon>
        <taxon>Thiocapsa</taxon>
    </lineage>
</organism>
<feature type="domain" description="SHSP" evidence="4">
    <location>
        <begin position="68"/>
        <end position="180"/>
    </location>
</feature>
<dbReference type="EMBL" id="AFWV01000015">
    <property type="protein sequence ID" value="EGV16661.1"/>
    <property type="molecule type" value="Genomic_DNA"/>
</dbReference>
<dbReference type="AlphaFoldDB" id="F9UGH8"/>
<keyword evidence="6" id="KW-1185">Reference proteome</keyword>
<dbReference type="STRING" id="768671.ThimaDRAFT_4031"/>
<dbReference type="PANTHER" id="PTHR46733:SF4">
    <property type="entry name" value="HEAT SHOCK PROTEIN 21, CHLOROPLASTIC"/>
    <property type="match status" value="1"/>
</dbReference>
<dbReference type="InterPro" id="IPR002068">
    <property type="entry name" value="A-crystallin/Hsp20_dom"/>
</dbReference>
<dbReference type="CDD" id="cd06464">
    <property type="entry name" value="ACD_sHsps-like"/>
    <property type="match status" value="1"/>
</dbReference>
<comment type="similarity">
    <text evidence="2 3">Belongs to the small heat shock protein (HSP20) family.</text>
</comment>
<dbReference type="GO" id="GO:0009408">
    <property type="term" value="P:response to heat"/>
    <property type="evidence" value="ECO:0007669"/>
    <property type="project" value="InterPro"/>
</dbReference>
<evidence type="ECO:0000259" key="4">
    <source>
        <dbReference type="PROSITE" id="PS01031"/>
    </source>
</evidence>
<accession>F9UGH8</accession>
<dbReference type="Gene3D" id="2.60.40.790">
    <property type="match status" value="1"/>
</dbReference>
<proteinExistence type="inferred from homology"/>
<dbReference type="OrthoDB" id="9792695at2"/>
<reference evidence="5 6" key="1">
    <citation type="submission" date="2011-06" db="EMBL/GenBank/DDBJ databases">
        <title>The draft genome of Thiocapsa marina 5811.</title>
        <authorList>
            <consortium name="US DOE Joint Genome Institute (JGI-PGF)"/>
            <person name="Lucas S."/>
            <person name="Han J."/>
            <person name="Cheng J.-F."/>
            <person name="Goodwin L."/>
            <person name="Pitluck S."/>
            <person name="Peters L."/>
            <person name="Land M.L."/>
            <person name="Hauser L."/>
            <person name="Vogl K."/>
            <person name="Liu Z."/>
            <person name="Imhoff J."/>
            <person name="Thiel V."/>
            <person name="Frigaard N.-U."/>
            <person name="Bryant D."/>
            <person name="Woyke T.J."/>
        </authorList>
    </citation>
    <scope>NUCLEOTIDE SEQUENCE [LARGE SCALE GENOMIC DNA]</scope>
    <source>
        <strain evidence="5 6">5811</strain>
    </source>
</reference>
<dbReference type="Pfam" id="PF00011">
    <property type="entry name" value="HSP20"/>
    <property type="match status" value="1"/>
</dbReference>
<sequence>MSTLQQIRHDITRAWDHVRDGWERLYDQAAGAVTRFTHKGARPTREHGGRSLDLWGGLRAPAWGTTLPSGGWGVLAAEVSDDEDKIVVRLEAPGMAKDDFELQVMDGYLVVRGEKRVERKESKGRYHVTECAYGHFERAIPLPDEVESDKAKASYKQGVLRVELPKDKARRREPIKVTVH</sequence>
<evidence type="ECO:0000256" key="3">
    <source>
        <dbReference type="RuleBase" id="RU003616"/>
    </source>
</evidence>
<dbReference type="InterPro" id="IPR044587">
    <property type="entry name" value="HSP21-like"/>
</dbReference>
<dbReference type="InterPro" id="IPR008978">
    <property type="entry name" value="HSP20-like_chaperone"/>
</dbReference>
<keyword evidence="1 5" id="KW-0346">Stress response</keyword>
<gene>
    <name evidence="5" type="ORF">ThimaDRAFT_4031</name>
</gene>
<protein>
    <submittedName>
        <fullName evidence="5">Heat shock protein Hsp20</fullName>
    </submittedName>
</protein>
<dbReference type="Proteomes" id="UP000005459">
    <property type="component" value="Unassembled WGS sequence"/>
</dbReference>
<evidence type="ECO:0000313" key="5">
    <source>
        <dbReference type="EMBL" id="EGV16661.1"/>
    </source>
</evidence>